<reference evidence="1 2" key="1">
    <citation type="submission" date="2018-11" db="EMBL/GenBank/DDBJ databases">
        <title>Genome sequencing and assembly of Anaerosphaera sp. nov., GS7-6-2.</title>
        <authorList>
            <person name="Rettenmaier R."/>
            <person name="Liebl W."/>
            <person name="Zverlov V."/>
        </authorList>
    </citation>
    <scope>NUCLEOTIDE SEQUENCE [LARGE SCALE GENOMIC DNA]</scope>
    <source>
        <strain evidence="1 2">GS7-6-2</strain>
    </source>
</reference>
<dbReference type="RefSeq" id="WP_127724800.1">
    <property type="nucleotide sequence ID" value="NZ_RLIH01000010.1"/>
</dbReference>
<protein>
    <submittedName>
        <fullName evidence="1">Uncharacterized protein</fullName>
    </submittedName>
</protein>
<organism evidence="1 2">
    <name type="scientific">Anaerosphaera multitolerans</name>
    <dbReference type="NCBI Taxonomy" id="2487351"/>
    <lineage>
        <taxon>Bacteria</taxon>
        <taxon>Bacillati</taxon>
        <taxon>Bacillota</taxon>
        <taxon>Tissierellia</taxon>
        <taxon>Tissierellales</taxon>
        <taxon>Peptoniphilaceae</taxon>
        <taxon>Anaerosphaera</taxon>
    </lineage>
</organism>
<proteinExistence type="predicted"/>
<dbReference type="AlphaFoldDB" id="A0A437S609"/>
<evidence type="ECO:0000313" key="1">
    <source>
        <dbReference type="EMBL" id="RVU54418.1"/>
    </source>
</evidence>
<sequence>MEKKLLSLFLALMLIVGIFPTNVIAQSEAPERVPLVLNNGDVKDNIFIRVSGRTERSWKDEDYIEFKEMSKNDSRLLEFKEEHQDLFYERHGSEQVCHGYEIKVKNYFANSFGVINIEVLEDNLDFQYDIWPEQIEAYMTVVAQKSDGTDETLEKNERKVVDVVPVAGNAPYGNHSYGINIDCSKTFDDGGKEDTIKEGIYEIYIFQGKPKNIPDNLLPGTYEVPVIARNASGSGRYSMSKAAISEKGILRVGQKGEKDLTIKFKPMGAPEEIAGNYDIGLTGHLLKLWEYNSLEDYNNYIEKPGLYEKVRKELHPSDYYLDLDSGIEYPQSFIIPLRNNEAEKMVAVIVDAMGLDNPQDLSLLMDMNGLKQISYNFPSGKYRAGIDEHDDSKTIGILKQIAGKCRKLNILVVLKILKSVRFRLLFVRMHHFFLGWI</sequence>
<gene>
    <name evidence="1" type="ORF">EF514_07435</name>
</gene>
<accession>A0A437S609</accession>
<comment type="caution">
    <text evidence="1">The sequence shown here is derived from an EMBL/GenBank/DDBJ whole genome shotgun (WGS) entry which is preliminary data.</text>
</comment>
<dbReference type="EMBL" id="RLIH01000010">
    <property type="protein sequence ID" value="RVU54418.1"/>
    <property type="molecule type" value="Genomic_DNA"/>
</dbReference>
<keyword evidence="2" id="KW-1185">Reference proteome</keyword>
<name>A0A437S609_9FIRM</name>
<evidence type="ECO:0000313" key="2">
    <source>
        <dbReference type="Proteomes" id="UP000288812"/>
    </source>
</evidence>
<dbReference type="Proteomes" id="UP000288812">
    <property type="component" value="Unassembled WGS sequence"/>
</dbReference>